<dbReference type="Proteomes" id="UP000887579">
    <property type="component" value="Unplaced"/>
</dbReference>
<sequence length="255" mass="28602">MFCLLSTLRHSLICFFLLWTVISSLPTSSNLNLHQQYNNRRRLQRDTSNEFPQTGSLELVLQNDFLEFQICCAKSGGCFPGDFQFCFETKEQLQGSGLIKGCGEGTCAYKINYNASNLYYFMDIKFPRIGSCFKGKITNERMFVFYSNNKDENSKGCPLAIESGNRLKLHVRSIPDGVTVTATNAQKYVEPSTSTSSPQNSNETISETKLEDEEGMSDGVKYGFIGIGVLLFLLIVGGGIYGIYTWRKSKKNPKP</sequence>
<proteinExistence type="predicted"/>
<dbReference type="WBParaSite" id="ES5_v2.g25167.t1">
    <property type="protein sequence ID" value="ES5_v2.g25167.t1"/>
    <property type="gene ID" value="ES5_v2.g25167"/>
</dbReference>
<evidence type="ECO:0000313" key="2">
    <source>
        <dbReference type="WBParaSite" id="ES5_v2.g25167.t1"/>
    </source>
</evidence>
<evidence type="ECO:0000313" key="1">
    <source>
        <dbReference type="Proteomes" id="UP000887579"/>
    </source>
</evidence>
<organism evidence="1 2">
    <name type="scientific">Panagrolaimus sp. ES5</name>
    <dbReference type="NCBI Taxonomy" id="591445"/>
    <lineage>
        <taxon>Eukaryota</taxon>
        <taxon>Metazoa</taxon>
        <taxon>Ecdysozoa</taxon>
        <taxon>Nematoda</taxon>
        <taxon>Chromadorea</taxon>
        <taxon>Rhabditida</taxon>
        <taxon>Tylenchina</taxon>
        <taxon>Panagrolaimomorpha</taxon>
        <taxon>Panagrolaimoidea</taxon>
        <taxon>Panagrolaimidae</taxon>
        <taxon>Panagrolaimus</taxon>
    </lineage>
</organism>
<reference evidence="2" key="1">
    <citation type="submission" date="2022-11" db="UniProtKB">
        <authorList>
            <consortium name="WormBaseParasite"/>
        </authorList>
    </citation>
    <scope>IDENTIFICATION</scope>
</reference>
<accession>A0AC34G601</accession>
<protein>
    <submittedName>
        <fullName evidence="2">Uncharacterized protein</fullName>
    </submittedName>
</protein>
<name>A0AC34G601_9BILA</name>